<name>A0AAE9K822_9CAUD</name>
<dbReference type="PROSITE" id="PS51688">
    <property type="entry name" value="ICA"/>
    <property type="match status" value="1"/>
</dbReference>
<evidence type="ECO:0000256" key="1">
    <source>
        <dbReference type="ARBA" id="ARBA00004328"/>
    </source>
</evidence>
<reference evidence="12 13" key="1">
    <citation type="submission" date="2022-02" db="EMBL/GenBank/DDBJ databases">
        <authorList>
            <person name="Tian F."/>
            <person name="Li J."/>
            <person name="Li F."/>
            <person name="Tong Y."/>
        </authorList>
    </citation>
    <scope>NUCLEOTIDE SEQUENCE [LARGE SCALE GENOMIC DNA]</scope>
</reference>
<dbReference type="Proteomes" id="UP000832072">
    <property type="component" value="Segment"/>
</dbReference>
<evidence type="ECO:0000313" key="12">
    <source>
        <dbReference type="EMBL" id="UNY47048.1"/>
    </source>
</evidence>
<dbReference type="CDD" id="cd19958">
    <property type="entry name" value="pyocin_knob"/>
    <property type="match status" value="1"/>
</dbReference>
<evidence type="ECO:0000256" key="3">
    <source>
        <dbReference type="ARBA" id="ARBA00022672"/>
    </source>
</evidence>
<protein>
    <recommendedName>
        <fullName evidence="10">Long tail fiber protein Gp37</fullName>
    </recommendedName>
    <alternativeName>
        <fullName evidence="6">Receptor-recognizing protein</fullName>
    </alternativeName>
</protein>
<evidence type="ECO:0000313" key="13">
    <source>
        <dbReference type="Proteomes" id="UP000832072"/>
    </source>
</evidence>
<evidence type="ECO:0000256" key="5">
    <source>
        <dbReference type="ARBA" id="ARBA00022804"/>
    </source>
</evidence>
<keyword evidence="5" id="KW-1160">Virus entry into host cell</keyword>
<dbReference type="EMBL" id="OM638103">
    <property type="protein sequence ID" value="UNY47048.1"/>
    <property type="molecule type" value="Genomic_DNA"/>
</dbReference>
<organism evidence="12 13">
    <name type="scientific">Cronobacter phage LPCS28</name>
    <dbReference type="NCBI Taxonomy" id="2924885"/>
    <lineage>
        <taxon>Viruses</taxon>
        <taxon>Duplodnaviria</taxon>
        <taxon>Heunggongvirae</taxon>
        <taxon>Uroviricota</taxon>
        <taxon>Caudoviricetes</taxon>
        <taxon>Pantevenvirales</taxon>
        <taxon>Straboviridae</taxon>
        <taxon>Nanhuvirus</taxon>
        <taxon>Nanhuvirus LPCS28</taxon>
    </lineage>
</organism>
<dbReference type="GO" id="GO:0019062">
    <property type="term" value="P:virion attachment to host cell"/>
    <property type="evidence" value="ECO:0007669"/>
    <property type="project" value="UniProtKB-KW"/>
</dbReference>
<accession>A0AAE9K822</accession>
<dbReference type="GO" id="GO:0098024">
    <property type="term" value="C:virus tail, fiber"/>
    <property type="evidence" value="ECO:0007669"/>
    <property type="project" value="UniProtKB-KW"/>
</dbReference>
<evidence type="ECO:0000256" key="8">
    <source>
        <dbReference type="ARBA" id="ARBA00035637"/>
    </source>
</evidence>
<sequence length="851" mass="93584">MALLKSGSTVGGNLIWHQGLLPLSPAGDSIFYKNYKIYTEKDKPTPEELNVFTKNQLNKGLYRITSSPTGDVWIKFGTLKAGQAGVSYKFEVYGGVGYNGNPNQNGHTTIIFRTGNNASSIALNGAGRAGIRSFNYGNFPVKDVGAIETSRDLYDLYMLVPSFILNSVVNVYAASVDELDSSWTKKWEPQATAPTFNIERTNENFYTTVNKPSKADVGLGNVTNDAQVRKTGDVMTGRLDISIPSSPNTNSLLALSSTSATPLILAKPGSRDYNISIQFKNDAVTRFLGLGPNQELRWGTNLDQGSNAKVYTTEFKPTSDEVQAFYQSPGNLDDRNLNDVKTPGVYRQVMTAQAIASRNYPEQLAGTLIVYRNAANNWGIHQEYRPYNVNKIYIRYSMSDTSWSTWSRVYTQADKPSYDELGFVTNAVHNNWNSATNGNLRRVVASAGGPESIEFYGITAPTNDDRWGLQIAGRTNRIFIRCNEGGSYMSWERLYHTGYKPSKADVGLGNVSNDAQIKRNGDSIGAQIVNSAGWVGGITGSDAQFRAVGGNYGFMIRNDGGNTYFLLTKSGDPMGSWDGVHPLVFNNGNREATFGGKVIFNSNTEIKNNGTILFTKSGANPRNIRIFHGGDATRGGRLEIAGESSYLAYFEERPNNGHVISFNGDVSTSGSISSSGTVTGGTVRSTGDVHLSRNARRHIRFDDGDADCYIYKDPGNTSLNINLGRFGKGWEFRTDGSFYSGGDGNFNNVYIRSDEKLKKNFVIIENSLSKVEQLSGYIYDKKMNENEEKYEVREAGVIAQELQKVLPESVIETDGILNVSSAGINALLINAIKELSFEVKEQRKLIEELRK</sequence>
<comment type="function">
    <text evidence="7">The C-terminal chaperone protein mediates homotrimerization and proper folding of the catalytic trimer.</text>
</comment>
<dbReference type="Pfam" id="PF21446">
    <property type="entry name" value="Gp34_trimer"/>
    <property type="match status" value="1"/>
</dbReference>
<keyword evidence="4" id="KW-1227">Viral tail protein</keyword>
<proteinExistence type="inferred from homology"/>
<evidence type="ECO:0000256" key="10">
    <source>
        <dbReference type="ARBA" id="ARBA00035705"/>
    </source>
</evidence>
<keyword evidence="3" id="KW-1230">Viral tail fiber protein</keyword>
<dbReference type="Pfam" id="PF13884">
    <property type="entry name" value="Peptidase_S74"/>
    <property type="match status" value="1"/>
</dbReference>
<dbReference type="InterPro" id="IPR030392">
    <property type="entry name" value="S74_ICA"/>
</dbReference>
<evidence type="ECO:0000256" key="2">
    <source>
        <dbReference type="ARBA" id="ARBA00022581"/>
    </source>
</evidence>
<dbReference type="InterPro" id="IPR048390">
    <property type="entry name" value="Gp34_trimer"/>
</dbReference>
<comment type="subcellular location">
    <subcellularLocation>
        <location evidence="1">Virion</location>
    </subcellularLocation>
</comment>
<keyword evidence="3" id="KW-0946">Virion</keyword>
<evidence type="ECO:0000256" key="9">
    <source>
        <dbReference type="ARBA" id="ARBA00035669"/>
    </source>
</evidence>
<evidence type="ECO:0000256" key="6">
    <source>
        <dbReference type="ARBA" id="ARBA00033188"/>
    </source>
</evidence>
<evidence type="ECO:0000259" key="11">
    <source>
        <dbReference type="PROSITE" id="PS51688"/>
    </source>
</evidence>
<comment type="subunit">
    <text evidence="9">Homotrimer. Interacts with the receptor-recognizing protein Gp38.</text>
</comment>
<keyword evidence="5" id="KW-1161">Viral attachment to host cell</keyword>
<evidence type="ECO:0000256" key="7">
    <source>
        <dbReference type="ARBA" id="ARBA00035610"/>
    </source>
</evidence>
<keyword evidence="2" id="KW-0945">Host-virus interaction</keyword>
<evidence type="ECO:0000256" key="4">
    <source>
        <dbReference type="ARBA" id="ARBA00022732"/>
    </source>
</evidence>
<keyword evidence="13" id="KW-1185">Reference proteome</keyword>
<comment type="similarity">
    <text evidence="8">Belongs to the S16-like long tail fiber protein Gp37 family.</text>
</comment>
<gene>
    <name evidence="12" type="ORF">EHEKIMEA_00166</name>
</gene>
<feature type="domain" description="Peptidase S74" evidence="11">
    <location>
        <begin position="753"/>
        <end position="846"/>
    </location>
</feature>